<accession>A0A5B7K3M0</accession>
<feature type="region of interest" description="Disordered" evidence="1">
    <location>
        <begin position="1"/>
        <end position="25"/>
    </location>
</feature>
<proteinExistence type="predicted"/>
<keyword evidence="3" id="KW-1185">Reference proteome</keyword>
<evidence type="ECO:0000256" key="1">
    <source>
        <dbReference type="SAM" id="MobiDB-lite"/>
    </source>
</evidence>
<organism evidence="2 3">
    <name type="scientific">Portunus trituberculatus</name>
    <name type="common">Swimming crab</name>
    <name type="synonym">Neptunus trituberculatus</name>
    <dbReference type="NCBI Taxonomy" id="210409"/>
    <lineage>
        <taxon>Eukaryota</taxon>
        <taxon>Metazoa</taxon>
        <taxon>Ecdysozoa</taxon>
        <taxon>Arthropoda</taxon>
        <taxon>Crustacea</taxon>
        <taxon>Multicrustacea</taxon>
        <taxon>Malacostraca</taxon>
        <taxon>Eumalacostraca</taxon>
        <taxon>Eucarida</taxon>
        <taxon>Decapoda</taxon>
        <taxon>Pleocyemata</taxon>
        <taxon>Brachyura</taxon>
        <taxon>Eubrachyura</taxon>
        <taxon>Portunoidea</taxon>
        <taxon>Portunidae</taxon>
        <taxon>Portuninae</taxon>
        <taxon>Portunus</taxon>
    </lineage>
</organism>
<dbReference type="AlphaFoldDB" id="A0A5B7K3M0"/>
<dbReference type="Proteomes" id="UP000324222">
    <property type="component" value="Unassembled WGS sequence"/>
</dbReference>
<evidence type="ECO:0000313" key="3">
    <source>
        <dbReference type="Proteomes" id="UP000324222"/>
    </source>
</evidence>
<name>A0A5B7K3M0_PORTR</name>
<sequence>MGGEASSVPENHREGPGPCRGFIKW</sequence>
<evidence type="ECO:0000313" key="2">
    <source>
        <dbReference type="EMBL" id="MPD03701.1"/>
    </source>
</evidence>
<reference evidence="2 3" key="1">
    <citation type="submission" date="2019-05" db="EMBL/GenBank/DDBJ databases">
        <title>Another draft genome of Portunus trituberculatus and its Hox gene families provides insights of decapod evolution.</title>
        <authorList>
            <person name="Jeong J.-H."/>
            <person name="Song I."/>
            <person name="Kim S."/>
            <person name="Choi T."/>
            <person name="Kim D."/>
            <person name="Ryu S."/>
            <person name="Kim W."/>
        </authorList>
    </citation>
    <scope>NUCLEOTIDE SEQUENCE [LARGE SCALE GENOMIC DNA]</scope>
    <source>
        <tissue evidence="2">Muscle</tissue>
    </source>
</reference>
<gene>
    <name evidence="2" type="ORF">E2C01_099349</name>
</gene>
<protein>
    <submittedName>
        <fullName evidence="2">Uncharacterized protein</fullName>
    </submittedName>
</protein>
<comment type="caution">
    <text evidence="2">The sequence shown here is derived from an EMBL/GenBank/DDBJ whole genome shotgun (WGS) entry which is preliminary data.</text>
</comment>
<dbReference type="EMBL" id="VSRR010137472">
    <property type="protein sequence ID" value="MPD03701.1"/>
    <property type="molecule type" value="Genomic_DNA"/>
</dbReference>